<dbReference type="InParanoid" id="A0A0C3GXY6"/>
<dbReference type="OrthoDB" id="3490325at2759"/>
<protein>
    <submittedName>
        <fullName evidence="2">Uncharacterized protein</fullName>
    </submittedName>
</protein>
<dbReference type="HOGENOM" id="CLU_973501_0_0_1"/>
<reference evidence="3" key="2">
    <citation type="submission" date="2015-01" db="EMBL/GenBank/DDBJ databases">
        <title>Evolutionary Origins and Diversification of the Mycorrhizal Mutualists.</title>
        <authorList>
            <consortium name="DOE Joint Genome Institute"/>
            <consortium name="Mycorrhizal Genomics Consortium"/>
            <person name="Kohler A."/>
            <person name="Kuo A."/>
            <person name="Nagy L.G."/>
            <person name="Floudas D."/>
            <person name="Copeland A."/>
            <person name="Barry K.W."/>
            <person name="Cichocki N."/>
            <person name="Veneault-Fourrey C."/>
            <person name="LaButti K."/>
            <person name="Lindquist E.A."/>
            <person name="Lipzen A."/>
            <person name="Lundell T."/>
            <person name="Morin E."/>
            <person name="Murat C."/>
            <person name="Riley R."/>
            <person name="Ohm R."/>
            <person name="Sun H."/>
            <person name="Tunlid A."/>
            <person name="Henrissat B."/>
            <person name="Grigoriev I.V."/>
            <person name="Hibbett D.S."/>
            <person name="Martin F."/>
        </authorList>
    </citation>
    <scope>NUCLEOTIDE SEQUENCE [LARGE SCALE GENOMIC DNA]</scope>
    <source>
        <strain evidence="3">Zn</strain>
    </source>
</reference>
<dbReference type="Proteomes" id="UP000054321">
    <property type="component" value="Unassembled WGS sequence"/>
</dbReference>
<gene>
    <name evidence="2" type="ORF">OIDMADRAFT_54085</name>
</gene>
<sequence length="286" mass="31497">MCQVTPFTYPCCNRIYVLVEKLPNCPADWPKSKCPQELCIQVIDTETAQVKQSSTGICWRCKSTAEGKTGPEREMMRPEIDRAVIVDGLEELGVVDRRQRAEAGGNCWYCGSRHGCSKYGTNKSDTATEVPSPDLQRRKRGSEDPEGPKKKPKVSSRMRSLFGSQSLPNSLPQLAFRRPGPTPPELQCLPTPNIAHDGFSGLHIDSHDCLPVMSDGGISSWPTIPSYNAYTAFWQNFNSTHGYKTATVGDCRQIQDINPKPSNDLHPPSSDIALDPGGCSRQDQAS</sequence>
<evidence type="ECO:0000256" key="1">
    <source>
        <dbReference type="SAM" id="MobiDB-lite"/>
    </source>
</evidence>
<feature type="region of interest" description="Disordered" evidence="1">
    <location>
        <begin position="121"/>
        <end position="187"/>
    </location>
</feature>
<evidence type="ECO:0000313" key="3">
    <source>
        <dbReference type="Proteomes" id="UP000054321"/>
    </source>
</evidence>
<keyword evidence="3" id="KW-1185">Reference proteome</keyword>
<name>A0A0C3GXY6_OIDMZ</name>
<proteinExistence type="predicted"/>
<organism evidence="2 3">
    <name type="scientific">Oidiodendron maius (strain Zn)</name>
    <dbReference type="NCBI Taxonomy" id="913774"/>
    <lineage>
        <taxon>Eukaryota</taxon>
        <taxon>Fungi</taxon>
        <taxon>Dikarya</taxon>
        <taxon>Ascomycota</taxon>
        <taxon>Pezizomycotina</taxon>
        <taxon>Leotiomycetes</taxon>
        <taxon>Leotiomycetes incertae sedis</taxon>
        <taxon>Myxotrichaceae</taxon>
        <taxon>Oidiodendron</taxon>
    </lineage>
</organism>
<feature type="region of interest" description="Disordered" evidence="1">
    <location>
        <begin position="255"/>
        <end position="286"/>
    </location>
</feature>
<accession>A0A0C3GXY6</accession>
<evidence type="ECO:0000313" key="2">
    <source>
        <dbReference type="EMBL" id="KIN00946.1"/>
    </source>
</evidence>
<dbReference type="AlphaFoldDB" id="A0A0C3GXY6"/>
<dbReference type="EMBL" id="KN832876">
    <property type="protein sequence ID" value="KIN00946.1"/>
    <property type="molecule type" value="Genomic_DNA"/>
</dbReference>
<feature type="compositionally biased region" description="Polar residues" evidence="1">
    <location>
        <begin position="162"/>
        <end position="172"/>
    </location>
</feature>
<reference evidence="2 3" key="1">
    <citation type="submission" date="2014-04" db="EMBL/GenBank/DDBJ databases">
        <authorList>
            <consortium name="DOE Joint Genome Institute"/>
            <person name="Kuo A."/>
            <person name="Martino E."/>
            <person name="Perotto S."/>
            <person name="Kohler A."/>
            <person name="Nagy L.G."/>
            <person name="Floudas D."/>
            <person name="Copeland A."/>
            <person name="Barry K.W."/>
            <person name="Cichocki N."/>
            <person name="Veneault-Fourrey C."/>
            <person name="LaButti K."/>
            <person name="Lindquist E.A."/>
            <person name="Lipzen A."/>
            <person name="Lundell T."/>
            <person name="Morin E."/>
            <person name="Murat C."/>
            <person name="Sun H."/>
            <person name="Tunlid A."/>
            <person name="Henrissat B."/>
            <person name="Grigoriev I.V."/>
            <person name="Hibbett D.S."/>
            <person name="Martin F."/>
            <person name="Nordberg H.P."/>
            <person name="Cantor M.N."/>
            <person name="Hua S.X."/>
        </authorList>
    </citation>
    <scope>NUCLEOTIDE SEQUENCE [LARGE SCALE GENOMIC DNA]</scope>
    <source>
        <strain evidence="2 3">Zn</strain>
    </source>
</reference>